<evidence type="ECO:0000313" key="8">
    <source>
        <dbReference type="EMBL" id="KAF7349084.1"/>
    </source>
</evidence>
<feature type="region of interest" description="Disordered" evidence="5">
    <location>
        <begin position="12"/>
        <end position="31"/>
    </location>
</feature>
<proteinExistence type="predicted"/>
<evidence type="ECO:0000259" key="7">
    <source>
        <dbReference type="PROSITE" id="PS50865"/>
    </source>
</evidence>
<name>A0A8H6XZ97_9AGAR</name>
<sequence length="559" mass="61799">MVQAQYRHACLPPADPSSCPRTTTHMHPELNPSKLSTLCPLALRQVAKIVADGSAPAEVVSGAFRELLSMWRRDPNPRQAARNLLPVIFALLDPERQPDPEAATHSVLHLRLFGVAGAMSLFILLGSPLRRNWGIMAPGVGLGAIHRGNRLRSRRLRLQPSPTPCISAAVAERRACFAPLLIVTQFSVIAGDNEGFKPFWKSLGSAGLCRILTHTLIVLAGHSSSSEVQAVVAMSVNLLISVIQSFKRLVEALHADLLCAIILCSASHGQSGVAAVAFEQLLRPRLIGATLYYPVVIALASALPKALAIENTSGFMNSSCWETWKSFIVLAKERLQSMEQFESNVRGTGACGNFECGVLVARRTDLRCCGACRVFHYCSVECQTKSWGTQGHRTVCAQVQENPFPYRLGNRANRFYFFAILRDYQTRKTTILLQKLAYIHLTGNSNFCVVMEYVDGRCAPRVAPMDEWRHILDEHPYFEHIAIGCNEPHVIQFVDEGVTDCLACGKILRCDTSAIIDGLRRIARRIPPKADVAQLEKLNPTLYEEFQALARLEVVETYC</sequence>
<dbReference type="GO" id="GO:0008270">
    <property type="term" value="F:zinc ion binding"/>
    <property type="evidence" value="ECO:0007669"/>
    <property type="project" value="UniProtKB-KW"/>
</dbReference>
<evidence type="ECO:0000256" key="6">
    <source>
        <dbReference type="SAM" id="Phobius"/>
    </source>
</evidence>
<accession>A0A8H6XZ97</accession>
<evidence type="ECO:0000256" key="5">
    <source>
        <dbReference type="SAM" id="MobiDB-lite"/>
    </source>
</evidence>
<dbReference type="PROSITE" id="PS50865">
    <property type="entry name" value="ZF_MYND_2"/>
    <property type="match status" value="1"/>
</dbReference>
<reference evidence="8" key="1">
    <citation type="submission" date="2020-05" db="EMBL/GenBank/DDBJ databases">
        <title>Mycena genomes resolve the evolution of fungal bioluminescence.</title>
        <authorList>
            <person name="Tsai I.J."/>
        </authorList>
    </citation>
    <scope>NUCLEOTIDE SEQUENCE</scope>
    <source>
        <strain evidence="8">CCC161011</strain>
    </source>
</reference>
<keyword evidence="9" id="KW-1185">Reference proteome</keyword>
<evidence type="ECO:0000256" key="3">
    <source>
        <dbReference type="ARBA" id="ARBA00022833"/>
    </source>
</evidence>
<dbReference type="AlphaFoldDB" id="A0A8H6XZ97"/>
<keyword evidence="3" id="KW-0862">Zinc</keyword>
<keyword evidence="6" id="KW-1133">Transmembrane helix</keyword>
<dbReference type="Pfam" id="PF01753">
    <property type="entry name" value="zf-MYND"/>
    <property type="match status" value="1"/>
</dbReference>
<dbReference type="EMBL" id="JACAZI010000011">
    <property type="protein sequence ID" value="KAF7349084.1"/>
    <property type="molecule type" value="Genomic_DNA"/>
</dbReference>
<dbReference type="InterPro" id="IPR002893">
    <property type="entry name" value="Znf_MYND"/>
</dbReference>
<evidence type="ECO:0000256" key="2">
    <source>
        <dbReference type="ARBA" id="ARBA00022771"/>
    </source>
</evidence>
<feature type="transmembrane region" description="Helical" evidence="6">
    <location>
        <begin position="108"/>
        <end position="126"/>
    </location>
</feature>
<dbReference type="SUPFAM" id="SSF144232">
    <property type="entry name" value="HIT/MYND zinc finger-like"/>
    <property type="match status" value="1"/>
</dbReference>
<keyword evidence="6" id="KW-0472">Membrane</keyword>
<evidence type="ECO:0000256" key="1">
    <source>
        <dbReference type="ARBA" id="ARBA00022723"/>
    </source>
</evidence>
<dbReference type="OrthoDB" id="2971256at2759"/>
<comment type="caution">
    <text evidence="8">The sequence shown here is derived from an EMBL/GenBank/DDBJ whole genome shotgun (WGS) entry which is preliminary data.</text>
</comment>
<dbReference type="Gene3D" id="6.10.140.2220">
    <property type="match status" value="1"/>
</dbReference>
<evidence type="ECO:0000313" key="9">
    <source>
        <dbReference type="Proteomes" id="UP000620124"/>
    </source>
</evidence>
<keyword evidence="2 4" id="KW-0863">Zinc-finger</keyword>
<evidence type="ECO:0000256" key="4">
    <source>
        <dbReference type="PROSITE-ProRule" id="PRU00134"/>
    </source>
</evidence>
<dbReference type="Proteomes" id="UP000620124">
    <property type="component" value="Unassembled WGS sequence"/>
</dbReference>
<keyword evidence="6" id="KW-0812">Transmembrane</keyword>
<organism evidence="8 9">
    <name type="scientific">Mycena venus</name>
    <dbReference type="NCBI Taxonomy" id="2733690"/>
    <lineage>
        <taxon>Eukaryota</taxon>
        <taxon>Fungi</taxon>
        <taxon>Dikarya</taxon>
        <taxon>Basidiomycota</taxon>
        <taxon>Agaricomycotina</taxon>
        <taxon>Agaricomycetes</taxon>
        <taxon>Agaricomycetidae</taxon>
        <taxon>Agaricales</taxon>
        <taxon>Marasmiineae</taxon>
        <taxon>Mycenaceae</taxon>
        <taxon>Mycena</taxon>
    </lineage>
</organism>
<protein>
    <submittedName>
        <fullName evidence="8">MYND-type domain-containing protein</fullName>
    </submittedName>
</protein>
<gene>
    <name evidence="8" type="ORF">MVEN_01430400</name>
</gene>
<feature type="domain" description="MYND-type" evidence="7">
    <location>
        <begin position="353"/>
        <end position="396"/>
    </location>
</feature>
<keyword evidence="1" id="KW-0479">Metal-binding</keyword>